<dbReference type="Proteomes" id="UP000218968">
    <property type="component" value="Chromosome"/>
</dbReference>
<accession>A0A290XE33</accession>
<protein>
    <recommendedName>
        <fullName evidence="2">DUF2147 domain-containing protein</fullName>
    </recommendedName>
</protein>
<evidence type="ECO:0000313" key="4">
    <source>
        <dbReference type="Proteomes" id="UP000218968"/>
    </source>
</evidence>
<dbReference type="PANTHER" id="PTHR36919:SF3">
    <property type="entry name" value="BLL5882 PROTEIN"/>
    <property type="match status" value="1"/>
</dbReference>
<dbReference type="PANTHER" id="PTHR36919">
    <property type="entry name" value="BLR1215 PROTEIN"/>
    <property type="match status" value="1"/>
</dbReference>
<organism evidence="3 4">
    <name type="scientific">Luteimonas chenhongjianii</name>
    <dbReference type="NCBI Taxonomy" id="2006110"/>
    <lineage>
        <taxon>Bacteria</taxon>
        <taxon>Pseudomonadati</taxon>
        <taxon>Pseudomonadota</taxon>
        <taxon>Gammaproteobacteria</taxon>
        <taxon>Lysobacterales</taxon>
        <taxon>Lysobacteraceae</taxon>
        <taxon>Luteimonas</taxon>
    </lineage>
</organism>
<feature type="domain" description="DUF2147" evidence="2">
    <location>
        <begin position="29"/>
        <end position="144"/>
    </location>
</feature>
<feature type="signal peptide" evidence="1">
    <location>
        <begin position="1"/>
        <end position="23"/>
    </location>
</feature>
<evidence type="ECO:0000256" key="1">
    <source>
        <dbReference type="SAM" id="SignalP"/>
    </source>
</evidence>
<gene>
    <name evidence="3" type="ORF">CNR27_06860</name>
</gene>
<keyword evidence="4" id="KW-1185">Reference proteome</keyword>
<dbReference type="InterPro" id="IPR019223">
    <property type="entry name" value="DUF2147"/>
</dbReference>
<sequence>MRIHTLALLCALPLAALSSSAFAADGPVGRWKTIDDQTGQVKSIVEISRATNGTLSGRVVEVLQSDRGPNPVCDKCSGERRNKPITGMTILWDLKPDGNEWAGGTILDPSNGKTYKSKAKMLDANRLEVSGCIAFICREQVWQRE</sequence>
<evidence type="ECO:0000313" key="3">
    <source>
        <dbReference type="EMBL" id="ATD67196.1"/>
    </source>
</evidence>
<dbReference type="AlphaFoldDB" id="A0A290XE33"/>
<evidence type="ECO:0000259" key="2">
    <source>
        <dbReference type="Pfam" id="PF09917"/>
    </source>
</evidence>
<dbReference type="Gene3D" id="2.40.128.520">
    <property type="match status" value="1"/>
</dbReference>
<name>A0A290XE33_9GAMM</name>
<keyword evidence="1" id="KW-0732">Signal</keyword>
<dbReference type="RefSeq" id="WP_096297518.1">
    <property type="nucleotide sequence ID" value="NZ_CP023406.1"/>
</dbReference>
<reference evidence="4" key="1">
    <citation type="submission" date="2017-09" db="EMBL/GenBank/DDBJ databases">
        <title>Luteimonas liuhanmingii sp.nov., isolated from the intestinal contents of Tibetan Plateau Pika in Yushu, Qinghai Province, China.</title>
        <authorList>
            <person name="Gui Z."/>
        </authorList>
    </citation>
    <scope>NUCLEOTIDE SEQUENCE [LARGE SCALE GENOMIC DNA]</scope>
    <source>
        <strain evidence="4">100111</strain>
    </source>
</reference>
<dbReference type="OrthoDB" id="9814399at2"/>
<feature type="chain" id="PRO_5012154564" description="DUF2147 domain-containing protein" evidence="1">
    <location>
        <begin position="24"/>
        <end position="145"/>
    </location>
</feature>
<dbReference type="KEGG" id="lum:CNR27_06860"/>
<proteinExistence type="predicted"/>
<dbReference type="EMBL" id="CP023406">
    <property type="protein sequence ID" value="ATD67196.1"/>
    <property type="molecule type" value="Genomic_DNA"/>
</dbReference>
<dbReference type="Pfam" id="PF09917">
    <property type="entry name" value="DUF2147"/>
    <property type="match status" value="1"/>
</dbReference>